<organism evidence="1 2">
    <name type="scientific">Coniosporium tulheliwenetii</name>
    <dbReference type="NCBI Taxonomy" id="3383036"/>
    <lineage>
        <taxon>Eukaryota</taxon>
        <taxon>Fungi</taxon>
        <taxon>Dikarya</taxon>
        <taxon>Ascomycota</taxon>
        <taxon>Pezizomycotina</taxon>
        <taxon>Dothideomycetes</taxon>
        <taxon>Dothideomycetes incertae sedis</taxon>
        <taxon>Coniosporium</taxon>
    </lineage>
</organism>
<name>A0ACC2ZFE5_9PEZI</name>
<proteinExistence type="predicted"/>
<evidence type="ECO:0000313" key="1">
    <source>
        <dbReference type="EMBL" id="KAJ9646510.1"/>
    </source>
</evidence>
<reference evidence="1" key="1">
    <citation type="submission" date="2022-10" db="EMBL/GenBank/DDBJ databases">
        <title>Culturing micro-colonial fungi from biological soil crusts in the Mojave desert and describing Neophaeococcomyces mojavensis, and introducing the new genera and species Taxawa tesnikishii.</title>
        <authorList>
            <person name="Kurbessoian T."/>
            <person name="Stajich J.E."/>
        </authorList>
    </citation>
    <scope>NUCLEOTIDE SEQUENCE</scope>
    <source>
        <strain evidence="1">JES_115</strain>
    </source>
</reference>
<dbReference type="EMBL" id="JAPDRP010000006">
    <property type="protein sequence ID" value="KAJ9646510.1"/>
    <property type="molecule type" value="Genomic_DNA"/>
</dbReference>
<comment type="caution">
    <text evidence="1">The sequence shown here is derived from an EMBL/GenBank/DDBJ whole genome shotgun (WGS) entry which is preliminary data.</text>
</comment>
<dbReference type="Proteomes" id="UP001172680">
    <property type="component" value="Unassembled WGS sequence"/>
</dbReference>
<keyword evidence="2" id="KW-1185">Reference proteome</keyword>
<sequence>MRLTAILPCLCALAAMVLCFLCMFAGNKPGFMEDYHMVTLNTSRSGQNFLDNSTFIPPGDNILTDALRNTSPSESNRADKIRSQPHESRKQGPKAGIS</sequence>
<evidence type="ECO:0000313" key="2">
    <source>
        <dbReference type="Proteomes" id="UP001172680"/>
    </source>
</evidence>
<gene>
    <name evidence="1" type="ORF">H2199_002559</name>
</gene>
<protein>
    <submittedName>
        <fullName evidence="1">Uncharacterized protein</fullName>
    </submittedName>
</protein>
<accession>A0ACC2ZFE5</accession>